<protein>
    <submittedName>
        <fullName evidence="1">Uncharacterized protein</fullName>
    </submittedName>
</protein>
<proteinExistence type="predicted"/>
<evidence type="ECO:0000313" key="2">
    <source>
        <dbReference type="Proteomes" id="UP000625682"/>
    </source>
</evidence>
<name>A0A917P918_9ACTN</name>
<gene>
    <name evidence="1" type="ORF">GCM10012282_74980</name>
</gene>
<dbReference type="RefSeq" id="WP_189151881.1">
    <property type="nucleotide sequence ID" value="NZ_BAABER010000048.1"/>
</dbReference>
<keyword evidence="2" id="KW-1185">Reference proteome</keyword>
<reference evidence="1" key="2">
    <citation type="submission" date="2020-09" db="EMBL/GenBank/DDBJ databases">
        <authorList>
            <person name="Sun Q."/>
            <person name="Zhou Y."/>
        </authorList>
    </citation>
    <scope>NUCLEOTIDE SEQUENCE</scope>
    <source>
        <strain evidence="1">CGMCC 4.7272</strain>
    </source>
</reference>
<dbReference type="EMBL" id="BMMU01000044">
    <property type="protein sequence ID" value="GGJ67001.1"/>
    <property type="molecule type" value="Genomic_DNA"/>
</dbReference>
<sequence length="492" mass="54133">MPSPRPAEGARTIYALVDPRDNTQRYLGQIPAPTQMSLTQAVLKKQPAARAVAGWVRALEEAGHAPAVEVVRDQVPAAEAKRVLQEELTERLAAGVPLLNEQGAAKGRKLRQERVMAQRAADEATAWAEMAHALHTRLGGPLPPSSTTAMRLPEPVKTHIPLLPDIDRDALTFSERWSTREHTDHLEDPLTDAIDALFCELQDLHSYGDKEPRQKLHYRICAIALRRRRTDIAQLEQMIGLVPWCMYAVAPWYRMAQAGRLVDSPAQFIRWLGDTPAARALHLLAGEERQLRLMLEHRHDDRRLNPETCLLATAAAHCHLDIPAPLQDRVRYLLADLLRDPMLTQPMADLLLRLDPQALHALGPDVAPGTDERLELEAGTTARVLADLAAHRAFSGNRQLRQAAWRASGSPPTVDVPDFGGWSGPAVSVMRVVSANLVHAGVLAAPEGQTAAEYVTGVQCLLAPNYDTRQARWLTEETADGRQGPAGRTASS</sequence>
<reference evidence="1" key="1">
    <citation type="journal article" date="2014" name="Int. J. Syst. Evol. Microbiol.">
        <title>Complete genome sequence of Corynebacterium casei LMG S-19264T (=DSM 44701T), isolated from a smear-ripened cheese.</title>
        <authorList>
            <consortium name="US DOE Joint Genome Institute (JGI-PGF)"/>
            <person name="Walter F."/>
            <person name="Albersmeier A."/>
            <person name="Kalinowski J."/>
            <person name="Ruckert C."/>
        </authorList>
    </citation>
    <scope>NUCLEOTIDE SEQUENCE</scope>
    <source>
        <strain evidence="1">CGMCC 4.7272</strain>
    </source>
</reference>
<dbReference type="Proteomes" id="UP000625682">
    <property type="component" value="Unassembled WGS sequence"/>
</dbReference>
<comment type="caution">
    <text evidence="1">The sequence shown here is derived from an EMBL/GenBank/DDBJ whole genome shotgun (WGS) entry which is preliminary data.</text>
</comment>
<accession>A0A917P918</accession>
<organism evidence="1 2">
    <name type="scientific">Streptomyces lacrimifluminis</name>
    <dbReference type="NCBI Taxonomy" id="1500077"/>
    <lineage>
        <taxon>Bacteria</taxon>
        <taxon>Bacillati</taxon>
        <taxon>Actinomycetota</taxon>
        <taxon>Actinomycetes</taxon>
        <taxon>Kitasatosporales</taxon>
        <taxon>Streptomycetaceae</taxon>
        <taxon>Streptomyces</taxon>
    </lineage>
</organism>
<dbReference type="AlphaFoldDB" id="A0A917P918"/>
<evidence type="ECO:0000313" key="1">
    <source>
        <dbReference type="EMBL" id="GGJ67001.1"/>
    </source>
</evidence>